<dbReference type="KEGG" id="mpho:DA803_02835"/>
<dbReference type="GO" id="GO:0016887">
    <property type="term" value="F:ATP hydrolysis activity"/>
    <property type="evidence" value="ECO:0007669"/>
    <property type="project" value="InterPro"/>
</dbReference>
<sequence>MESKMKKNNNSQDIPIIELVNIVKEYDEKTVLDNVNLSINKGEFITLLGPSGSGKTTILRIIGGFEWVTRGEVKFDGKDIKDLSPHKRDVSTIFQDYALFPHLNVENNIKYGLRLKRIPRENIPKSFSNKLKLQQKKWAKKAQTEMKNLDKTMEQYEGFLESNKLSDKKKDKYQSWIDDMDFKYSYWENFVDLKTESFEKRYLTRPITNEEMDKEVKQIMKLVGLEGNEKKNVNFLSGGMKQRVALARSLVIEPKILLLDEPLSALDAKIREKMQSLLRDIQRKLKLTFIFVTHDRNEALELSDRIAVIRDGKVEQFTTPHELYDYPINKWVANFIGNSNFFDGQFLKANKVKFMNKTYETIHDEFQENEDVDVLIRPEDITITRSKNNAKLSGTIVKSTYGGSYYTYEIKVKDKVIVVETSTKHEVDKDVYLNWSVDAIHLMKKDLKLKAEEESDGITDENI</sequence>
<dbReference type="InterPro" id="IPR017871">
    <property type="entry name" value="ABC_transporter-like_CS"/>
</dbReference>
<evidence type="ECO:0000313" key="5">
    <source>
        <dbReference type="EMBL" id="AXE61004.1"/>
    </source>
</evidence>
<dbReference type="EMBL" id="CP029295">
    <property type="protein sequence ID" value="AXE61004.1"/>
    <property type="molecule type" value="Genomic_DNA"/>
</dbReference>
<dbReference type="InterPro" id="IPR008995">
    <property type="entry name" value="Mo/tungstate-bd_C_term_dom"/>
</dbReference>
<dbReference type="SUPFAM" id="SSF50331">
    <property type="entry name" value="MOP-like"/>
    <property type="match status" value="1"/>
</dbReference>
<keyword evidence="6" id="KW-1185">Reference proteome</keyword>
<dbReference type="PANTHER" id="PTHR42781">
    <property type="entry name" value="SPERMIDINE/PUTRESCINE IMPORT ATP-BINDING PROTEIN POTA"/>
    <property type="match status" value="1"/>
</dbReference>
<keyword evidence="2" id="KW-0547">Nucleotide-binding</keyword>
<proteinExistence type="predicted"/>
<evidence type="ECO:0000256" key="3">
    <source>
        <dbReference type="ARBA" id="ARBA00022840"/>
    </source>
</evidence>
<organism evidence="5 6">
    <name type="scientific">[Mycoplasma] phocae</name>
    <dbReference type="NCBI Taxonomy" id="142651"/>
    <lineage>
        <taxon>Bacteria</taxon>
        <taxon>Bacillati</taxon>
        <taxon>Mycoplasmatota</taxon>
        <taxon>Mycoplasmoidales</taxon>
        <taxon>Metamycoplasmataceae</taxon>
        <taxon>Metamycoplasma</taxon>
    </lineage>
</organism>
<dbReference type="InterPro" id="IPR027417">
    <property type="entry name" value="P-loop_NTPase"/>
</dbReference>
<dbReference type="Pfam" id="PF08402">
    <property type="entry name" value="TOBE_2"/>
    <property type="match status" value="1"/>
</dbReference>
<evidence type="ECO:0000313" key="6">
    <source>
        <dbReference type="Proteomes" id="UP000252477"/>
    </source>
</evidence>
<dbReference type="Gene3D" id="3.40.50.300">
    <property type="entry name" value="P-loop containing nucleotide triphosphate hydrolases"/>
    <property type="match status" value="2"/>
</dbReference>
<dbReference type="Proteomes" id="UP000252477">
    <property type="component" value="Chromosome"/>
</dbReference>
<protein>
    <submittedName>
        <fullName evidence="5">Spermidine/putrescine ABC transporter ATP-binding protein</fullName>
    </submittedName>
</protein>
<dbReference type="PROSITE" id="PS50893">
    <property type="entry name" value="ABC_TRANSPORTER_2"/>
    <property type="match status" value="1"/>
</dbReference>
<feature type="domain" description="ABC transporter" evidence="4">
    <location>
        <begin position="17"/>
        <end position="336"/>
    </location>
</feature>
<dbReference type="GO" id="GO:0022857">
    <property type="term" value="F:transmembrane transporter activity"/>
    <property type="evidence" value="ECO:0007669"/>
    <property type="project" value="InterPro"/>
</dbReference>
<dbReference type="PANTHER" id="PTHR42781:SF4">
    <property type="entry name" value="SPERMIDINE_PUTRESCINE IMPORT ATP-BINDING PROTEIN POTA"/>
    <property type="match status" value="1"/>
</dbReference>
<dbReference type="InterPro" id="IPR013611">
    <property type="entry name" value="Transp-assoc_OB_typ2"/>
</dbReference>
<name>A0A2Z5IQZ6_9BACT</name>
<gene>
    <name evidence="5" type="ORF">DA803_02835</name>
</gene>
<dbReference type="Gene3D" id="2.40.50.100">
    <property type="match status" value="1"/>
</dbReference>
<evidence type="ECO:0000256" key="1">
    <source>
        <dbReference type="ARBA" id="ARBA00022448"/>
    </source>
</evidence>
<dbReference type="RefSeq" id="WP_114191100.1">
    <property type="nucleotide sequence ID" value="NZ_CP029295.1"/>
</dbReference>
<dbReference type="OrthoDB" id="9802264at2"/>
<dbReference type="Pfam" id="PF00005">
    <property type="entry name" value="ABC_tran"/>
    <property type="match status" value="1"/>
</dbReference>
<dbReference type="GO" id="GO:0005524">
    <property type="term" value="F:ATP binding"/>
    <property type="evidence" value="ECO:0007669"/>
    <property type="project" value="UniProtKB-KW"/>
</dbReference>
<dbReference type="GO" id="GO:0043190">
    <property type="term" value="C:ATP-binding cassette (ABC) transporter complex"/>
    <property type="evidence" value="ECO:0007669"/>
    <property type="project" value="InterPro"/>
</dbReference>
<keyword evidence="1" id="KW-0813">Transport</keyword>
<accession>A0A2Z5IQZ6</accession>
<dbReference type="PROSITE" id="PS00211">
    <property type="entry name" value="ABC_TRANSPORTER_1"/>
    <property type="match status" value="1"/>
</dbReference>
<dbReference type="InterPro" id="IPR003593">
    <property type="entry name" value="AAA+_ATPase"/>
</dbReference>
<keyword evidence="3 5" id="KW-0067">ATP-binding</keyword>
<evidence type="ECO:0000256" key="2">
    <source>
        <dbReference type="ARBA" id="ARBA00022741"/>
    </source>
</evidence>
<evidence type="ECO:0000259" key="4">
    <source>
        <dbReference type="PROSITE" id="PS50893"/>
    </source>
</evidence>
<reference evidence="5 6" key="1">
    <citation type="submission" date="2018-05" db="EMBL/GenBank/DDBJ databases">
        <title>Annotation of the Mycoplasma phocidae genome.</title>
        <authorList>
            <person name="Brown D.R."/>
            <person name="Kutish G.F."/>
            <person name="Frasca S.Jr."/>
        </authorList>
    </citation>
    <scope>NUCLEOTIDE SEQUENCE [LARGE SCALE GENOMIC DNA]</scope>
    <source>
        <strain evidence="5 6">105</strain>
    </source>
</reference>
<dbReference type="SUPFAM" id="SSF52540">
    <property type="entry name" value="P-loop containing nucleoside triphosphate hydrolases"/>
    <property type="match status" value="1"/>
</dbReference>
<dbReference type="SMART" id="SM00382">
    <property type="entry name" value="AAA"/>
    <property type="match status" value="1"/>
</dbReference>
<dbReference type="InterPro" id="IPR003439">
    <property type="entry name" value="ABC_transporter-like_ATP-bd"/>
</dbReference>
<dbReference type="InterPro" id="IPR050093">
    <property type="entry name" value="ABC_SmlMolc_Importer"/>
</dbReference>
<dbReference type="AlphaFoldDB" id="A0A2Z5IQZ6"/>